<comment type="catalytic activity">
    <reaction evidence="15">
        <text>L-arginyl-L-alpha-amino acid(out) = L-arginyl-L-alpha-amino acid(in)</text>
        <dbReference type="Rhea" id="RHEA:79371"/>
        <dbReference type="ChEBI" id="CHEBI:84315"/>
    </reaction>
</comment>
<evidence type="ECO:0000256" key="14">
    <source>
        <dbReference type="ARBA" id="ARBA00044898"/>
    </source>
</evidence>
<dbReference type="GO" id="GO:0022857">
    <property type="term" value="F:transmembrane transporter activity"/>
    <property type="evidence" value="ECO:0007669"/>
    <property type="project" value="InterPro"/>
</dbReference>
<feature type="transmembrane region" description="Helical" evidence="26">
    <location>
        <begin position="426"/>
        <end position="447"/>
    </location>
</feature>
<evidence type="ECO:0000256" key="24">
    <source>
        <dbReference type="ARBA" id="ARBA00046376"/>
    </source>
</evidence>
<comment type="subunit">
    <text evidence="24">Homodimer. Interacts with lysosomal protein GLMP (via lumenal domain); the interaction starts while both proteins are still in the endoplasmic reticulum and is required for stabilization of MFSD1 in lysosomes but has no direct effect on its targeting to lysosomes or transporter activity.</text>
</comment>
<dbReference type="InterPro" id="IPR036259">
    <property type="entry name" value="MFS_trans_sf"/>
</dbReference>
<feature type="transmembrane region" description="Helical" evidence="26">
    <location>
        <begin position="324"/>
        <end position="344"/>
    </location>
</feature>
<keyword evidence="4 26" id="KW-0812">Transmembrane</keyword>
<reference evidence="28" key="1">
    <citation type="submission" date="2021-01" db="EMBL/GenBank/DDBJ databases">
        <authorList>
            <person name="Corre E."/>
            <person name="Pelletier E."/>
            <person name="Niang G."/>
            <person name="Scheremetjew M."/>
            <person name="Finn R."/>
            <person name="Kale V."/>
            <person name="Holt S."/>
            <person name="Cochrane G."/>
            <person name="Meng A."/>
            <person name="Brown T."/>
            <person name="Cohen L."/>
        </authorList>
    </citation>
    <scope>NUCLEOTIDE SEQUENCE</scope>
    <source>
        <strain evidence="28">CCMP 2712</strain>
    </source>
</reference>
<organism evidence="28">
    <name type="scientific">Guillardia theta</name>
    <name type="common">Cryptophyte</name>
    <name type="synonym">Cryptomonas phi</name>
    <dbReference type="NCBI Taxonomy" id="55529"/>
    <lineage>
        <taxon>Eukaryota</taxon>
        <taxon>Cryptophyceae</taxon>
        <taxon>Pyrenomonadales</taxon>
        <taxon>Geminigeraceae</taxon>
        <taxon>Guillardia</taxon>
    </lineage>
</organism>
<comment type="catalytic activity">
    <reaction evidence="16">
        <text>L-lysyl-L-lysine(out) = L-lysyl-L-lysine(in)</text>
        <dbReference type="Rhea" id="RHEA:79403"/>
        <dbReference type="ChEBI" id="CHEBI:229956"/>
    </reaction>
</comment>
<evidence type="ECO:0000256" key="18">
    <source>
        <dbReference type="ARBA" id="ARBA00044912"/>
    </source>
</evidence>
<comment type="catalytic activity">
    <reaction evidence="17">
        <text>L-arginyl-glycine(out) = L-arginyl-glycine(in)</text>
        <dbReference type="Rhea" id="RHEA:79391"/>
        <dbReference type="ChEBI" id="CHEBI:229955"/>
    </reaction>
</comment>
<comment type="catalytic activity">
    <reaction evidence="18">
        <text>L-histidyl-L-alpha-amino acid(out) = L-histidyl-L-alpha-amino acid(in)</text>
        <dbReference type="Rhea" id="RHEA:79379"/>
        <dbReference type="ChEBI" id="CHEBI:229964"/>
    </reaction>
</comment>
<evidence type="ECO:0000256" key="10">
    <source>
        <dbReference type="ARBA" id="ARBA00044881"/>
    </source>
</evidence>
<comment type="catalytic activity">
    <reaction evidence="11">
        <text>L-alpha-aminoacyl-L-histidine(out) = L-alpha-aminoacyl-L-histidine(in)</text>
        <dbReference type="Rhea" id="RHEA:79375"/>
        <dbReference type="ChEBI" id="CHEBI:229967"/>
    </reaction>
</comment>
<evidence type="ECO:0000256" key="2">
    <source>
        <dbReference type="ARBA" id="ARBA00008335"/>
    </source>
</evidence>
<dbReference type="PROSITE" id="PS50850">
    <property type="entry name" value="MFS"/>
    <property type="match status" value="1"/>
</dbReference>
<evidence type="ECO:0000256" key="15">
    <source>
        <dbReference type="ARBA" id="ARBA00044899"/>
    </source>
</evidence>
<evidence type="ECO:0000256" key="3">
    <source>
        <dbReference type="ARBA" id="ARBA00022448"/>
    </source>
</evidence>
<dbReference type="EMBL" id="HBKN01037003">
    <property type="protein sequence ID" value="CAE2323810.1"/>
    <property type="molecule type" value="Transcribed_RNA"/>
</dbReference>
<feature type="transmembrane region" description="Helical" evidence="26">
    <location>
        <begin position="382"/>
        <end position="406"/>
    </location>
</feature>
<comment type="catalytic activity">
    <reaction evidence="9">
        <text>L-histidyl-glycine(out) = L-histidyl-glycine(in)</text>
        <dbReference type="Rhea" id="RHEA:79395"/>
        <dbReference type="ChEBI" id="CHEBI:229957"/>
    </reaction>
</comment>
<evidence type="ECO:0000256" key="23">
    <source>
        <dbReference type="ARBA" id="ARBA00045709"/>
    </source>
</evidence>
<dbReference type="AlphaFoldDB" id="A0A7S4P4T3"/>
<dbReference type="Gene3D" id="1.20.1250.20">
    <property type="entry name" value="MFS general substrate transporter like domains"/>
    <property type="match status" value="2"/>
</dbReference>
<dbReference type="GO" id="GO:0005765">
    <property type="term" value="C:lysosomal membrane"/>
    <property type="evidence" value="ECO:0007669"/>
    <property type="project" value="UniProtKB-SubCell"/>
</dbReference>
<evidence type="ECO:0000259" key="27">
    <source>
        <dbReference type="PROSITE" id="PS50850"/>
    </source>
</evidence>
<evidence type="ECO:0000256" key="25">
    <source>
        <dbReference type="SAM" id="MobiDB-lite"/>
    </source>
</evidence>
<dbReference type="InterPro" id="IPR011701">
    <property type="entry name" value="MFS"/>
</dbReference>
<comment type="catalytic activity">
    <reaction evidence="20">
        <text>L-lysyl-glycine(out) = L-lysyl-glycine(in)</text>
        <dbReference type="Rhea" id="RHEA:79407"/>
        <dbReference type="ChEBI" id="CHEBI:191202"/>
    </reaction>
</comment>
<evidence type="ECO:0000256" key="16">
    <source>
        <dbReference type="ARBA" id="ARBA00044900"/>
    </source>
</evidence>
<sequence>MMIDQPYSAFHETKKGFWHHSRLPYRSVVLLLICFLTFGSYYCYDIPGALKGKFFDHFQGLTQLQYNLLYSLYSWPNTVQVFLGGYIIDKYLGVRWGCFICCFILVVGQGMVSYGTQIHSLGIVLIGRFVFGLGGETLTVAQSAYTAKWFKGTELATAFGIVLSFSRLGSAVNFDISPAVMDMFTNSDIGGFTWAMYAGLFTCVVSHICCMLLNWMDHHAEKSKASEDRAMSVQSCEDDIFVEADEVHLSDISSFPLSVWIVFGVTITFYASVFVFLQNGVQFLQQRYSTTEKQAAFVMSMPYTVSALACPLFGYLVDKTGRAIIWILISTSSVATIFLCFSFMDNFSPIIGVVGMGLCYSICASALWPCIAIVVDMNKMGMAYGLMTAFQNLGLAVFPLIIAPLLPDANRPNTTPAEFAEMYRDVMLMFGKVATASAGLTILLLLADIKEGGWLNASAAALQDRELKKAREEAREAHVTGYSTPAVYTHHVHHRNKYLARLGIRPHGGPRLFPEDFTQQITARLPDYAADMHRHFPWDSDLSSHSYSSRNGRPYEPLDREEGHHLIPATRPTQSPQPMVSI</sequence>
<feature type="transmembrane region" description="Helical" evidence="26">
    <location>
        <begin position="118"/>
        <end position="141"/>
    </location>
</feature>
<keyword evidence="5 26" id="KW-1133">Transmembrane helix</keyword>
<evidence type="ECO:0000256" key="7">
    <source>
        <dbReference type="ARBA" id="ARBA00023228"/>
    </source>
</evidence>
<dbReference type="SUPFAM" id="SSF103473">
    <property type="entry name" value="MFS general substrate transporter"/>
    <property type="match status" value="1"/>
</dbReference>
<feature type="region of interest" description="Disordered" evidence="25">
    <location>
        <begin position="541"/>
        <end position="560"/>
    </location>
</feature>
<comment type="catalytic activity">
    <reaction evidence="14">
        <text>L-aspartyl-L-lysine(out) = L-aspartyl-L-lysine(in)</text>
        <dbReference type="Rhea" id="RHEA:79411"/>
        <dbReference type="ChEBI" id="CHEBI:229953"/>
    </reaction>
</comment>
<comment type="catalytic activity">
    <reaction evidence="13">
        <text>L-alpha-aminoacyl-L-lysine(out) = L-alpha-aminoacyl-L-lysine(in)</text>
        <dbReference type="Rhea" id="RHEA:79383"/>
        <dbReference type="ChEBI" id="CHEBI:229966"/>
    </reaction>
</comment>
<evidence type="ECO:0000256" key="17">
    <source>
        <dbReference type="ARBA" id="ARBA00044903"/>
    </source>
</evidence>
<feature type="domain" description="Major facilitator superfamily (MFS) profile" evidence="27">
    <location>
        <begin position="29"/>
        <end position="449"/>
    </location>
</feature>
<comment type="catalytic activity">
    <reaction evidence="19">
        <text>L-alanyl-L-lysine(out) = L-alanyl-L-lysine(in)</text>
        <dbReference type="Rhea" id="RHEA:79415"/>
        <dbReference type="ChEBI" id="CHEBI:192470"/>
    </reaction>
</comment>
<evidence type="ECO:0000256" key="9">
    <source>
        <dbReference type="ARBA" id="ARBA00044878"/>
    </source>
</evidence>
<dbReference type="Pfam" id="PF07690">
    <property type="entry name" value="MFS_1"/>
    <property type="match status" value="1"/>
</dbReference>
<dbReference type="PANTHER" id="PTHR23512">
    <property type="entry name" value="MAJOR FACILITATOR SUPERFAMILY DOMAIN-CONTAINING PROTEIN 1"/>
    <property type="match status" value="1"/>
</dbReference>
<evidence type="ECO:0000256" key="5">
    <source>
        <dbReference type="ARBA" id="ARBA00022989"/>
    </source>
</evidence>
<evidence type="ECO:0000256" key="13">
    <source>
        <dbReference type="ARBA" id="ARBA00044893"/>
    </source>
</evidence>
<keyword evidence="7" id="KW-0458">Lysosome</keyword>
<name>A0A7S4P4T3_GUITH</name>
<keyword evidence="3" id="KW-0813">Transport</keyword>
<accession>A0A7S4P4T3</accession>
<proteinExistence type="inferred from homology"/>
<evidence type="ECO:0000256" key="11">
    <source>
        <dbReference type="ARBA" id="ARBA00044884"/>
    </source>
</evidence>
<evidence type="ECO:0000256" key="22">
    <source>
        <dbReference type="ARBA" id="ARBA00045018"/>
    </source>
</evidence>
<feature type="transmembrane region" description="Helical" evidence="26">
    <location>
        <begin position="92"/>
        <end position="112"/>
    </location>
</feature>
<dbReference type="InterPro" id="IPR020846">
    <property type="entry name" value="MFS_dom"/>
</dbReference>
<comment type="catalytic activity">
    <reaction evidence="12">
        <text>L-lysyl-L-alpha-amino acid(out) = L-lysyl-L-alpha-amino acid(in)</text>
        <dbReference type="Rhea" id="RHEA:79387"/>
        <dbReference type="ChEBI" id="CHEBI:229965"/>
    </reaction>
</comment>
<feature type="transmembrane region" description="Helical" evidence="26">
    <location>
        <begin position="257"/>
        <end position="277"/>
    </location>
</feature>
<comment type="subcellular location">
    <subcellularLocation>
        <location evidence="1">Lysosome membrane</location>
        <topology evidence="1">Multi-pass membrane protein</topology>
    </subcellularLocation>
</comment>
<evidence type="ECO:0000256" key="8">
    <source>
        <dbReference type="ARBA" id="ARBA00044876"/>
    </source>
</evidence>
<evidence type="ECO:0000256" key="1">
    <source>
        <dbReference type="ARBA" id="ARBA00004155"/>
    </source>
</evidence>
<comment type="catalytic activity">
    <reaction evidence="10">
        <text>L-alpha-aminoacyl-L-arginine(out) = L-alpha-aminoacyl-L-arginine(in)</text>
        <dbReference type="Rhea" id="RHEA:79367"/>
        <dbReference type="ChEBI" id="CHEBI:229968"/>
    </reaction>
</comment>
<feature type="transmembrane region" description="Helical" evidence="26">
    <location>
        <begin position="23"/>
        <end position="44"/>
    </location>
</feature>
<evidence type="ECO:0000256" key="12">
    <source>
        <dbReference type="ARBA" id="ARBA00044891"/>
    </source>
</evidence>
<dbReference type="InterPro" id="IPR052187">
    <property type="entry name" value="MFSD1"/>
</dbReference>
<feature type="transmembrane region" description="Helical" evidence="26">
    <location>
        <begin position="297"/>
        <end position="317"/>
    </location>
</feature>
<comment type="similarity">
    <text evidence="2">Belongs to the major facilitator superfamily.</text>
</comment>
<evidence type="ECO:0000256" key="6">
    <source>
        <dbReference type="ARBA" id="ARBA00023136"/>
    </source>
</evidence>
<comment type="catalytic activity">
    <reaction evidence="8">
        <text>L-lysyl-L-alanine(out) = L-lysyl-L-alanine(in)</text>
        <dbReference type="Rhea" id="RHEA:79399"/>
        <dbReference type="ChEBI" id="CHEBI:229954"/>
    </reaction>
</comment>
<comment type="function">
    <text evidence="23">Lysosomal dipeptide uniporter that selectively exports lysine, arginine or histidine-containing dipeptides with a net positive charge from the lysosome lumen into the cytosol. Could play a role in a specific type of protein O-glycosylation indirectly regulating macrophages migration and tissue invasion. Also essential for liver homeostasis.</text>
</comment>
<gene>
    <name evidence="28" type="ORF">GTHE00462_LOCUS28988</name>
</gene>
<evidence type="ECO:0000256" key="26">
    <source>
        <dbReference type="SAM" id="Phobius"/>
    </source>
</evidence>
<protein>
    <recommendedName>
        <fullName evidence="21">Lysosomal dipeptide transporter MFSD1</fullName>
    </recommendedName>
    <alternativeName>
        <fullName evidence="22">Major facilitator superfamily domain-containing protein 1</fullName>
    </alternativeName>
</protein>
<evidence type="ECO:0000256" key="19">
    <source>
        <dbReference type="ARBA" id="ARBA00044919"/>
    </source>
</evidence>
<evidence type="ECO:0000256" key="20">
    <source>
        <dbReference type="ARBA" id="ARBA00044924"/>
    </source>
</evidence>
<evidence type="ECO:0000256" key="4">
    <source>
        <dbReference type="ARBA" id="ARBA00022692"/>
    </source>
</evidence>
<feature type="transmembrane region" description="Helical" evidence="26">
    <location>
        <begin position="350"/>
        <end position="375"/>
    </location>
</feature>
<evidence type="ECO:0000256" key="21">
    <source>
        <dbReference type="ARBA" id="ARBA00044985"/>
    </source>
</evidence>
<evidence type="ECO:0000313" key="28">
    <source>
        <dbReference type="EMBL" id="CAE2323810.1"/>
    </source>
</evidence>
<feature type="transmembrane region" description="Helical" evidence="26">
    <location>
        <begin position="194"/>
        <end position="215"/>
    </location>
</feature>
<dbReference type="PANTHER" id="PTHR23512:SF3">
    <property type="entry name" value="MAJOR FACILITATOR SUPERFAMILY DOMAIN-CONTAINING PROTEIN 1"/>
    <property type="match status" value="1"/>
</dbReference>
<keyword evidence="6 26" id="KW-0472">Membrane</keyword>